<organism evidence="1">
    <name type="scientific">Anguilla anguilla</name>
    <name type="common">European freshwater eel</name>
    <name type="synonym">Muraena anguilla</name>
    <dbReference type="NCBI Taxonomy" id="7936"/>
    <lineage>
        <taxon>Eukaryota</taxon>
        <taxon>Metazoa</taxon>
        <taxon>Chordata</taxon>
        <taxon>Craniata</taxon>
        <taxon>Vertebrata</taxon>
        <taxon>Euteleostomi</taxon>
        <taxon>Actinopterygii</taxon>
        <taxon>Neopterygii</taxon>
        <taxon>Teleostei</taxon>
        <taxon>Anguilliformes</taxon>
        <taxon>Anguillidae</taxon>
        <taxon>Anguilla</taxon>
    </lineage>
</organism>
<protein>
    <submittedName>
        <fullName evidence="1">Uncharacterized protein</fullName>
    </submittedName>
</protein>
<reference evidence="1" key="2">
    <citation type="journal article" date="2015" name="Fish Shellfish Immunol.">
        <title>Early steps in the European eel (Anguilla anguilla)-Vibrio vulnificus interaction in the gills: Role of the RtxA13 toxin.</title>
        <authorList>
            <person name="Callol A."/>
            <person name="Pajuelo D."/>
            <person name="Ebbesson L."/>
            <person name="Teles M."/>
            <person name="MacKenzie S."/>
            <person name="Amaro C."/>
        </authorList>
    </citation>
    <scope>NUCLEOTIDE SEQUENCE</scope>
</reference>
<reference evidence="1" key="1">
    <citation type="submission" date="2014-11" db="EMBL/GenBank/DDBJ databases">
        <authorList>
            <person name="Amaro Gonzalez C."/>
        </authorList>
    </citation>
    <scope>NUCLEOTIDE SEQUENCE</scope>
</reference>
<evidence type="ECO:0000313" key="1">
    <source>
        <dbReference type="EMBL" id="JAH48760.1"/>
    </source>
</evidence>
<name>A0A0E9T7D8_ANGAN</name>
<proteinExistence type="predicted"/>
<dbReference type="EMBL" id="GBXM01059817">
    <property type="protein sequence ID" value="JAH48760.1"/>
    <property type="molecule type" value="Transcribed_RNA"/>
</dbReference>
<dbReference type="AlphaFoldDB" id="A0A0E9T7D8"/>
<accession>A0A0E9T7D8</accession>
<sequence>MFYNEQTRIPDLTSILF</sequence>